<feature type="region of interest" description="Disordered" evidence="1">
    <location>
        <begin position="339"/>
        <end position="394"/>
    </location>
</feature>
<name>A0AAQ3QRD2_9LILI</name>
<accession>A0AAQ3QRD2</accession>
<feature type="compositionally biased region" description="Polar residues" evidence="1">
    <location>
        <begin position="609"/>
        <end position="641"/>
    </location>
</feature>
<evidence type="ECO:0000259" key="2">
    <source>
        <dbReference type="Pfam" id="PF14309"/>
    </source>
</evidence>
<dbReference type="InterPro" id="IPR025486">
    <property type="entry name" value="DUF4378"/>
</dbReference>
<dbReference type="AlphaFoldDB" id="A0AAQ3QRD2"/>
<evidence type="ECO:0000259" key="3">
    <source>
        <dbReference type="Pfam" id="PF14383"/>
    </source>
</evidence>
<evidence type="ECO:0000313" key="4">
    <source>
        <dbReference type="EMBL" id="WOL17670.1"/>
    </source>
</evidence>
<feature type="compositionally biased region" description="Basic and acidic residues" evidence="1">
    <location>
        <begin position="54"/>
        <end position="65"/>
    </location>
</feature>
<evidence type="ECO:0000313" key="5">
    <source>
        <dbReference type="Proteomes" id="UP001327560"/>
    </source>
</evidence>
<keyword evidence="5" id="KW-1185">Reference proteome</keyword>
<dbReference type="Proteomes" id="UP001327560">
    <property type="component" value="Chromosome 8"/>
</dbReference>
<dbReference type="Pfam" id="PF14309">
    <property type="entry name" value="DUF4378"/>
    <property type="match status" value="1"/>
</dbReference>
<feature type="compositionally biased region" description="Polar residues" evidence="1">
    <location>
        <begin position="340"/>
        <end position="361"/>
    </location>
</feature>
<evidence type="ECO:0000256" key="1">
    <source>
        <dbReference type="SAM" id="MobiDB-lite"/>
    </source>
</evidence>
<proteinExistence type="predicted"/>
<organism evidence="4 5">
    <name type="scientific">Canna indica</name>
    <name type="common">Indian-shot</name>
    <dbReference type="NCBI Taxonomy" id="4628"/>
    <lineage>
        <taxon>Eukaryota</taxon>
        <taxon>Viridiplantae</taxon>
        <taxon>Streptophyta</taxon>
        <taxon>Embryophyta</taxon>
        <taxon>Tracheophyta</taxon>
        <taxon>Spermatophyta</taxon>
        <taxon>Magnoliopsida</taxon>
        <taxon>Liliopsida</taxon>
        <taxon>Zingiberales</taxon>
        <taxon>Cannaceae</taxon>
        <taxon>Canna</taxon>
    </lineage>
</organism>
<feature type="region of interest" description="Disordered" evidence="1">
    <location>
        <begin position="130"/>
        <end position="169"/>
    </location>
</feature>
<feature type="region of interest" description="Disordered" evidence="1">
    <location>
        <begin position="603"/>
        <end position="650"/>
    </location>
</feature>
<feature type="region of interest" description="Disordered" evidence="1">
    <location>
        <begin position="37"/>
        <end position="65"/>
    </location>
</feature>
<dbReference type="Pfam" id="PF14383">
    <property type="entry name" value="VARLMGL"/>
    <property type="match status" value="1"/>
</dbReference>
<protein>
    <submittedName>
        <fullName evidence="4">Protein LONGIFOLIA 1-like</fullName>
    </submittedName>
</protein>
<dbReference type="PANTHER" id="PTHR31680:SF4">
    <property type="entry name" value="LONGIFOLIA PROTEIN"/>
    <property type="match status" value="1"/>
</dbReference>
<dbReference type="InterPro" id="IPR032795">
    <property type="entry name" value="DUF3741-assoc"/>
</dbReference>
<feature type="region of interest" description="Disordered" evidence="1">
    <location>
        <begin position="456"/>
        <end position="483"/>
    </location>
</feature>
<dbReference type="PANTHER" id="PTHR31680">
    <property type="entry name" value="LONGIFOLIA PROTEIN"/>
    <property type="match status" value="1"/>
</dbReference>
<dbReference type="GO" id="GO:0051513">
    <property type="term" value="P:regulation of monopolar cell growth"/>
    <property type="evidence" value="ECO:0007669"/>
    <property type="project" value="InterPro"/>
</dbReference>
<sequence>MPAKLVKKFPNENPDLEKQFGCVNAIFQMFDRHHFLTGRRPNDHKNKKLPSGHDLLKSGRHEPERNPCFSQILQEKNLSKFLYENEKASLESSRSSLSSSSSSSFSSIEFNKSSQQDACSFDRTFFPERSMKNSQKVKNSEDDANPIRFDPRNNTPVSKSHQQPSGFHNAVKDHMKKDSEILTIKTSSADKVKNRVVKHIDSPRPARITTPKMPSDLDEAIRVLIELKKAPWNFSEHGVKDASFYQESQRITPRFSMDSRDNTNSAAKLREIPRLSLDSKQVSQRSSNFASNTSLTLEDLDKIITSPCINRAANLLQDLGSERRHPGVVAKLMGLDEMPQLNSASREPATRRSSIPLSATSPKGIKDASSDRSPHSIQRRDSVMGKPKDHNSVQKTKSEFIYEEVEERLKKHQFQQQNKDLKALKQMVDAMRAKRLAQTTKDADQSYKVSMLEDYTDRTPKGSNHILRSPKVSKQPANSPKSLHSPIVIMKPAKSINISELEITKGMQATCNQSLRSPKACKQPANDPKSFGSPIVIMKPAKNVDISDASNHTVMQLEGLSTLPKLHTDSGGRKKGPTNITSDKVHSLRVRLGESKTETVLATDKQFSRRSLANNNSPRYHSNASQSLSKMQQGMGENTGVSTRTSTTLSPRLQQRKVEVEKQSYSPIRDLNKVQIQITDKKQVESISPRGRPRLKQSQMQKCSDQVDEYLPASYRNSSLASRSTVLQQNIRGPSSRTAQNAACLFNQENTMVNMNPYPWEKELASIDFEHPNPVPVLNDSCYQDEFTHYCLERRTSNTTRDHSPCTFGICCYQNGLHDGQVSDKKLQHAESLEHKLSSTNEELQNINFISSNCCDIQNPDHKYVSEILMTLGLLNKECDNNPFQIHSPFPVINPDLFGVLEKRQGETLQHKRIVEKNHRKLVFDVVNEILVHKGESISQGNCHEILLQKRKKIAGQHLLEEVCCEIKQLQAGCTRSISLEDDAEFIFREDFLGQCEGWEDFSMDKTKVGLQIERLILKDLINEVVGEVTEVGAQATHFD</sequence>
<feature type="domain" description="DUF4378" evidence="2">
    <location>
        <begin position="861"/>
        <end position="1024"/>
    </location>
</feature>
<feature type="domain" description="DUF3741" evidence="3">
    <location>
        <begin position="320"/>
        <end position="342"/>
    </location>
</feature>
<dbReference type="InterPro" id="IPR033334">
    <property type="entry name" value="LNG1/2"/>
</dbReference>
<reference evidence="4 5" key="1">
    <citation type="submission" date="2023-10" db="EMBL/GenBank/DDBJ databases">
        <title>Chromosome-scale genome assembly provides insights into flower coloration mechanisms of Canna indica.</title>
        <authorList>
            <person name="Li C."/>
        </authorList>
    </citation>
    <scope>NUCLEOTIDE SEQUENCE [LARGE SCALE GENOMIC DNA]</scope>
    <source>
        <tissue evidence="4">Flower</tissue>
    </source>
</reference>
<feature type="compositionally biased region" description="Polar residues" evidence="1">
    <location>
        <begin position="152"/>
        <end position="166"/>
    </location>
</feature>
<gene>
    <name evidence="4" type="ORF">Cni_G26463</name>
</gene>
<dbReference type="EMBL" id="CP136897">
    <property type="protein sequence ID" value="WOL17670.1"/>
    <property type="molecule type" value="Genomic_DNA"/>
</dbReference>
<feature type="compositionally biased region" description="Basic and acidic residues" evidence="1">
    <location>
        <begin position="364"/>
        <end position="394"/>
    </location>
</feature>